<feature type="compositionally biased region" description="Basic and acidic residues" evidence="5">
    <location>
        <begin position="124"/>
        <end position="140"/>
    </location>
</feature>
<dbReference type="HAMAP" id="MF_00749">
    <property type="entry name" value="ProQ"/>
    <property type="match status" value="1"/>
</dbReference>
<dbReference type="GO" id="GO:0010608">
    <property type="term" value="P:post-transcriptional regulation of gene expression"/>
    <property type="evidence" value="ECO:0007669"/>
    <property type="project" value="InterPro"/>
</dbReference>
<protein>
    <recommendedName>
        <fullName evidence="4">RNA chaperone ProQ</fullName>
    </recommendedName>
</protein>
<dbReference type="GO" id="GO:0034057">
    <property type="term" value="F:RNA strand-exchange activity"/>
    <property type="evidence" value="ECO:0007669"/>
    <property type="project" value="UniProtKB-UniRule"/>
</dbReference>
<comment type="similarity">
    <text evidence="4">Belongs to the ProQ family.</text>
</comment>
<dbReference type="InterPro" id="IPR035236">
    <property type="entry name" value="ProQ_C"/>
</dbReference>
<dbReference type="SUPFAM" id="SSF48657">
    <property type="entry name" value="FinO-like"/>
    <property type="match status" value="1"/>
</dbReference>
<comment type="caution">
    <text evidence="7">The sequence shown here is derived from an EMBL/GenBank/DDBJ whole genome shotgun (WGS) entry which is preliminary data.</text>
</comment>
<evidence type="ECO:0000259" key="6">
    <source>
        <dbReference type="SMART" id="SM00945"/>
    </source>
</evidence>
<keyword evidence="8" id="KW-1185">Reference proteome</keyword>
<keyword evidence="1 4" id="KW-0963">Cytoplasm</keyword>
<dbReference type="Pfam" id="PF17516">
    <property type="entry name" value="ProQ_C"/>
    <property type="match status" value="1"/>
</dbReference>
<dbReference type="PANTHER" id="PTHR38106:SF1">
    <property type="entry name" value="RNA CHAPERONE PROQ"/>
    <property type="match status" value="1"/>
</dbReference>
<dbReference type="AlphaFoldDB" id="A0A5C8LXF1"/>
<reference evidence="7 8" key="1">
    <citation type="submission" date="2019-08" db="EMBL/GenBank/DDBJ databases">
        <title>Draft genome analysis of Rheinheimera tangshanensis isolated from the roots of fresh rice plants (Oryza sativa).</title>
        <authorList>
            <person name="Yu Q."/>
            <person name="Qi Y."/>
            <person name="Zhang H."/>
            <person name="Pu J."/>
        </authorList>
    </citation>
    <scope>NUCLEOTIDE SEQUENCE [LARGE SCALE GENOMIC DNA]</scope>
    <source>
        <strain evidence="7 8">JA3-B52</strain>
    </source>
</reference>
<dbReference type="EMBL" id="VRLR01000005">
    <property type="protein sequence ID" value="TXK80783.1"/>
    <property type="molecule type" value="Genomic_DNA"/>
</dbReference>
<sequence>MTTPTEQIQAQPAGKDVKQILAELSEKFPLCFSQSGEAKPLKIGIFQDLAQRLSEEDGISKTQIRHALRLYTSSWRYLAGVKVGVARVDLDGQAGDLIDEQQAAHAAETLEQSKAKAAEVRKAKAAAERAKHKEQQKDQAKAAPSDKAAYKKSPTNKASVAAKAAKLNSKPQTTEKVVQEQAVELIALNTATLKVGSVVQLKVGLKPVPATVLEVVKNDVVVQLASGMVIKTQGDKLFQA</sequence>
<comment type="subcellular location">
    <subcellularLocation>
        <location evidence="4">Cytoplasm</location>
    </subcellularLocation>
</comment>
<dbReference type="InterPro" id="IPR023529">
    <property type="entry name" value="ProQ"/>
</dbReference>
<accession>A0A5C8LXF1</accession>
<gene>
    <name evidence="4 7" type="primary">proQ</name>
    <name evidence="7" type="ORF">FU839_10025</name>
</gene>
<evidence type="ECO:0000256" key="3">
    <source>
        <dbReference type="ARBA" id="ARBA00023186"/>
    </source>
</evidence>
<feature type="domain" description="ProQ/FinO" evidence="6">
    <location>
        <begin position="12"/>
        <end position="126"/>
    </location>
</feature>
<name>A0A5C8LXF1_9GAMM</name>
<comment type="function">
    <text evidence="4">RNA chaperone with significant RNA binding, RNA strand exchange and RNA duplexing activities.</text>
</comment>
<proteinExistence type="inferred from homology"/>
<dbReference type="Gene3D" id="1.10.1710.10">
    <property type="entry name" value="ProQ/FinO domain"/>
    <property type="match status" value="1"/>
</dbReference>
<dbReference type="GO" id="GO:0005829">
    <property type="term" value="C:cytosol"/>
    <property type="evidence" value="ECO:0007669"/>
    <property type="project" value="TreeGrafter"/>
</dbReference>
<evidence type="ECO:0000256" key="1">
    <source>
        <dbReference type="ARBA" id="ARBA00022490"/>
    </source>
</evidence>
<organism evidence="7 8">
    <name type="scientific">Rheinheimera tangshanensis</name>
    <dbReference type="NCBI Taxonomy" id="400153"/>
    <lineage>
        <taxon>Bacteria</taxon>
        <taxon>Pseudomonadati</taxon>
        <taxon>Pseudomonadota</taxon>
        <taxon>Gammaproteobacteria</taxon>
        <taxon>Chromatiales</taxon>
        <taxon>Chromatiaceae</taxon>
        <taxon>Rheinheimera</taxon>
    </lineage>
</organism>
<dbReference type="InterPro" id="IPR036442">
    <property type="entry name" value="ProQ/FinO_sf"/>
</dbReference>
<dbReference type="OrthoDB" id="8421419at2"/>
<dbReference type="NCBIfam" id="NF003434">
    <property type="entry name" value="PRK04950.1"/>
    <property type="match status" value="1"/>
</dbReference>
<dbReference type="PANTHER" id="PTHR38106">
    <property type="entry name" value="RNA CHAPERONE PROQ"/>
    <property type="match status" value="1"/>
</dbReference>
<keyword evidence="2 4" id="KW-0694">RNA-binding</keyword>
<evidence type="ECO:0000256" key="5">
    <source>
        <dbReference type="SAM" id="MobiDB-lite"/>
    </source>
</evidence>
<dbReference type="GO" id="GO:0033592">
    <property type="term" value="F:RNA strand annealing activity"/>
    <property type="evidence" value="ECO:0007669"/>
    <property type="project" value="UniProtKB-UniRule"/>
</dbReference>
<dbReference type="Proteomes" id="UP000321814">
    <property type="component" value="Unassembled WGS sequence"/>
</dbReference>
<evidence type="ECO:0000256" key="4">
    <source>
        <dbReference type="HAMAP-Rule" id="MF_00749"/>
    </source>
</evidence>
<evidence type="ECO:0000313" key="7">
    <source>
        <dbReference type="EMBL" id="TXK80783.1"/>
    </source>
</evidence>
<evidence type="ECO:0000256" key="2">
    <source>
        <dbReference type="ARBA" id="ARBA00022884"/>
    </source>
</evidence>
<dbReference type="Pfam" id="PF04352">
    <property type="entry name" value="ProQ"/>
    <property type="match status" value="1"/>
</dbReference>
<keyword evidence="3 4" id="KW-0143">Chaperone</keyword>
<feature type="region of interest" description="Disordered" evidence="5">
    <location>
        <begin position="124"/>
        <end position="155"/>
    </location>
</feature>
<dbReference type="RefSeq" id="WP_053423493.1">
    <property type="nucleotide sequence ID" value="NZ_BAAAGC010000013.1"/>
</dbReference>
<dbReference type="InterPro" id="IPR016103">
    <property type="entry name" value="ProQ/FinO"/>
</dbReference>
<dbReference type="SMART" id="SM00945">
    <property type="entry name" value="ProQ"/>
    <property type="match status" value="1"/>
</dbReference>
<evidence type="ECO:0000313" key="8">
    <source>
        <dbReference type="Proteomes" id="UP000321814"/>
    </source>
</evidence>